<dbReference type="GO" id="GO:0030313">
    <property type="term" value="C:cell envelope"/>
    <property type="evidence" value="ECO:0007669"/>
    <property type="project" value="UniProtKB-SubCell"/>
</dbReference>
<evidence type="ECO:0000259" key="5">
    <source>
        <dbReference type="Pfam" id="PF13407"/>
    </source>
</evidence>
<evidence type="ECO:0000256" key="2">
    <source>
        <dbReference type="ARBA" id="ARBA00007639"/>
    </source>
</evidence>
<dbReference type="AlphaFoldDB" id="A0A1M5CLE4"/>
<comment type="subcellular location">
    <subcellularLocation>
        <location evidence="1">Cell envelope</location>
    </subcellularLocation>
</comment>
<dbReference type="PANTHER" id="PTHR46847">
    <property type="entry name" value="D-ALLOSE-BINDING PERIPLASMIC PROTEIN-RELATED"/>
    <property type="match status" value="1"/>
</dbReference>
<dbReference type="RefSeq" id="WP_072854722.1">
    <property type="nucleotide sequence ID" value="NZ_FQVI01000042.1"/>
</dbReference>
<name>A0A1M5CLE4_9CLOT</name>
<keyword evidence="3 4" id="KW-0732">Signal</keyword>
<organism evidence="6 7">
    <name type="scientific">Lactonifactor longoviformis DSM 17459</name>
    <dbReference type="NCBI Taxonomy" id="1122155"/>
    <lineage>
        <taxon>Bacteria</taxon>
        <taxon>Bacillati</taxon>
        <taxon>Bacillota</taxon>
        <taxon>Clostridia</taxon>
        <taxon>Eubacteriales</taxon>
        <taxon>Clostridiaceae</taxon>
        <taxon>Lactonifactor</taxon>
    </lineage>
</organism>
<gene>
    <name evidence="6" type="ORF">SAMN02745158_04201</name>
</gene>
<dbReference type="InterPro" id="IPR025997">
    <property type="entry name" value="SBP_2_dom"/>
</dbReference>
<dbReference type="SUPFAM" id="SSF53822">
    <property type="entry name" value="Periplasmic binding protein-like I"/>
    <property type="match status" value="1"/>
</dbReference>
<feature type="signal peptide" evidence="4">
    <location>
        <begin position="1"/>
        <end position="28"/>
    </location>
</feature>
<dbReference type="GO" id="GO:0030246">
    <property type="term" value="F:carbohydrate binding"/>
    <property type="evidence" value="ECO:0007669"/>
    <property type="project" value="UniProtKB-ARBA"/>
</dbReference>
<dbReference type="Gene3D" id="3.40.50.2300">
    <property type="match status" value="2"/>
</dbReference>
<dbReference type="STRING" id="1122155.SAMN02745158_04201"/>
<reference evidence="6 7" key="1">
    <citation type="submission" date="2016-11" db="EMBL/GenBank/DDBJ databases">
        <authorList>
            <person name="Jaros S."/>
            <person name="Januszkiewicz K."/>
            <person name="Wedrychowicz H."/>
        </authorList>
    </citation>
    <scope>NUCLEOTIDE SEQUENCE [LARGE SCALE GENOMIC DNA]</scope>
    <source>
        <strain evidence="6 7">DSM 17459</strain>
    </source>
</reference>
<feature type="chain" id="PRO_5013019477" evidence="4">
    <location>
        <begin position="29"/>
        <end position="341"/>
    </location>
</feature>
<dbReference type="Pfam" id="PF13407">
    <property type="entry name" value="Peripla_BP_4"/>
    <property type="match status" value="1"/>
</dbReference>
<comment type="similarity">
    <text evidence="2">Belongs to the bacterial solute-binding protein 2 family.</text>
</comment>
<evidence type="ECO:0000313" key="6">
    <source>
        <dbReference type="EMBL" id="SHF55533.1"/>
    </source>
</evidence>
<protein>
    <submittedName>
        <fullName evidence="6">Ribose transport system substrate-binding protein</fullName>
    </submittedName>
</protein>
<accession>A0A1M5CLE4</accession>
<dbReference type="OrthoDB" id="569491at2"/>
<proteinExistence type="inferred from homology"/>
<feature type="domain" description="Periplasmic binding protein" evidence="5">
    <location>
        <begin position="58"/>
        <end position="300"/>
    </location>
</feature>
<dbReference type="EMBL" id="FQVI01000042">
    <property type="protein sequence ID" value="SHF55533.1"/>
    <property type="molecule type" value="Genomic_DNA"/>
</dbReference>
<keyword evidence="7" id="KW-1185">Reference proteome</keyword>
<dbReference type="PROSITE" id="PS51257">
    <property type="entry name" value="PROKAR_LIPOPROTEIN"/>
    <property type="match status" value="1"/>
</dbReference>
<evidence type="ECO:0000256" key="3">
    <source>
        <dbReference type="ARBA" id="ARBA00022729"/>
    </source>
</evidence>
<evidence type="ECO:0000256" key="4">
    <source>
        <dbReference type="SAM" id="SignalP"/>
    </source>
</evidence>
<dbReference type="Proteomes" id="UP000184245">
    <property type="component" value="Unassembled WGS sequence"/>
</dbReference>
<dbReference type="PANTHER" id="PTHR46847:SF1">
    <property type="entry name" value="D-ALLOSE-BINDING PERIPLASMIC PROTEIN-RELATED"/>
    <property type="match status" value="1"/>
</dbReference>
<sequence length="341" mass="36531">MKRQKVMKWLALAMAGAMTLGGCGEAKAKNSSSEGAETKTEDVSDEVYVWACQHNSLPLFVNNDYIGMDLIAEQLGVTVKKIGPQEIDLPAFVAAIEQEIPQKPDGMMVVGWDASLATAIDKAMEAGIPTITVDADVPDSQRLCFVGSNWYDQGVEQAKAIAPYLEGKKGKAVMIGLPGANNTVEAANGYTETLAKLAPDIEVVTQVYDAQSNAQVVAETVGNLLKSDSSILAVAGFESACGPGISQAIKEADMVGKVYGTCVDAEAEHIQCIKDGTIVAACGQKRHFFTYYGVRMLYDYKHNNIDFTGHDAEIGISPIPTEVSTGFIVVTPDNVKYFDQE</sequence>
<dbReference type="InterPro" id="IPR028082">
    <property type="entry name" value="Peripla_BP_I"/>
</dbReference>
<evidence type="ECO:0000256" key="1">
    <source>
        <dbReference type="ARBA" id="ARBA00004196"/>
    </source>
</evidence>
<evidence type="ECO:0000313" key="7">
    <source>
        <dbReference type="Proteomes" id="UP000184245"/>
    </source>
</evidence>